<evidence type="ECO:0000256" key="1">
    <source>
        <dbReference type="ARBA" id="ARBA00022603"/>
    </source>
</evidence>
<evidence type="ECO:0000256" key="3">
    <source>
        <dbReference type="ARBA" id="ARBA00022691"/>
    </source>
</evidence>
<keyword evidence="2 5" id="KW-0808">Transferase</keyword>
<dbReference type="EMBL" id="SLUN01000004">
    <property type="protein sequence ID" value="TCL74200.1"/>
    <property type="molecule type" value="Genomic_DNA"/>
</dbReference>
<name>A0A4R1S5Z2_HYDET</name>
<dbReference type="InterPro" id="IPR007757">
    <property type="entry name" value="MT-A70-like"/>
</dbReference>
<dbReference type="PROSITE" id="PS51143">
    <property type="entry name" value="MT_A70"/>
    <property type="match status" value="1"/>
</dbReference>
<dbReference type="GO" id="GO:0032259">
    <property type="term" value="P:methylation"/>
    <property type="evidence" value="ECO:0007669"/>
    <property type="project" value="UniProtKB-KW"/>
</dbReference>
<keyword evidence="1 5" id="KW-0489">Methyltransferase</keyword>
<comment type="caution">
    <text evidence="5">The sequence shown here is derived from an EMBL/GenBank/DDBJ whole genome shotgun (WGS) entry which is preliminary data.</text>
</comment>
<evidence type="ECO:0000256" key="4">
    <source>
        <dbReference type="PROSITE-ProRule" id="PRU00489"/>
    </source>
</evidence>
<dbReference type="AlphaFoldDB" id="A0A4R1S5Z2"/>
<keyword evidence="6" id="KW-1185">Reference proteome</keyword>
<dbReference type="RefSeq" id="WP_132013295.1">
    <property type="nucleotide sequence ID" value="NZ_SLUN01000004.1"/>
</dbReference>
<dbReference type="Pfam" id="PF05063">
    <property type="entry name" value="MT-A70"/>
    <property type="match status" value="1"/>
</dbReference>
<evidence type="ECO:0000313" key="6">
    <source>
        <dbReference type="Proteomes" id="UP000295008"/>
    </source>
</evidence>
<sequence>MKYSAILVDPPWQYRVFDDSDAAHGAAKSHYPTMTLEQIKSLPVSNLAAENCILFLWVTPPCLEEGLEVIRAWGFRYKTKAFNWVKVYPGGKLVLGLGHYTRANSEDCLLAVKGRPKISNRDVSQIIWENVPETIVAPVREHSRKPDEQYSRIERLTGGPYLELFARQRWPEWDVWGNQVESDIEMEAIAYGRPQKESA</sequence>
<dbReference type="PANTHER" id="PTHR12829:SF7">
    <property type="entry name" value="N6-ADENOSINE-METHYLTRANSFERASE CATALYTIC SUBUNIT"/>
    <property type="match status" value="1"/>
</dbReference>
<dbReference type="GO" id="GO:0008168">
    <property type="term" value="F:methyltransferase activity"/>
    <property type="evidence" value="ECO:0007669"/>
    <property type="project" value="UniProtKB-KW"/>
</dbReference>
<accession>A0A4R1S5Z2</accession>
<protein>
    <submittedName>
        <fullName evidence="5">Site-specific DNA-methyltransferase (Adenine-specific)</fullName>
    </submittedName>
</protein>
<gene>
    <name evidence="5" type="ORF">EDC14_1004138</name>
</gene>
<dbReference type="SUPFAM" id="SSF53335">
    <property type="entry name" value="S-adenosyl-L-methionine-dependent methyltransferases"/>
    <property type="match status" value="1"/>
</dbReference>
<comment type="similarity">
    <text evidence="4">Belongs to the MT-A70-like family.</text>
</comment>
<proteinExistence type="inferred from homology"/>
<reference evidence="5 6" key="1">
    <citation type="submission" date="2019-03" db="EMBL/GenBank/DDBJ databases">
        <title>Genomic Encyclopedia of Type Strains, Phase IV (KMG-IV): sequencing the most valuable type-strain genomes for metagenomic binning, comparative biology and taxonomic classification.</title>
        <authorList>
            <person name="Goeker M."/>
        </authorList>
    </citation>
    <scope>NUCLEOTIDE SEQUENCE [LARGE SCALE GENOMIC DNA]</scope>
    <source>
        <strain evidence="5 6">LX-B</strain>
    </source>
</reference>
<evidence type="ECO:0000256" key="2">
    <source>
        <dbReference type="ARBA" id="ARBA00022679"/>
    </source>
</evidence>
<dbReference type="OrthoDB" id="9800596at2"/>
<dbReference type="PANTHER" id="PTHR12829">
    <property type="entry name" value="N6-ADENOSINE-METHYLTRANSFERASE"/>
    <property type="match status" value="1"/>
</dbReference>
<dbReference type="InterPro" id="IPR029063">
    <property type="entry name" value="SAM-dependent_MTases_sf"/>
</dbReference>
<evidence type="ECO:0000313" key="5">
    <source>
        <dbReference type="EMBL" id="TCL74200.1"/>
    </source>
</evidence>
<keyword evidence="3" id="KW-0949">S-adenosyl-L-methionine</keyword>
<dbReference type="Proteomes" id="UP000295008">
    <property type="component" value="Unassembled WGS sequence"/>
</dbReference>
<organism evidence="5 6">
    <name type="scientific">Hydrogenispora ethanolica</name>
    <dbReference type="NCBI Taxonomy" id="1082276"/>
    <lineage>
        <taxon>Bacteria</taxon>
        <taxon>Bacillati</taxon>
        <taxon>Bacillota</taxon>
        <taxon>Hydrogenispora</taxon>
    </lineage>
</organism>